<organism evidence="1 2">
    <name type="scientific">Prauserella oleivorans</name>
    <dbReference type="NCBI Taxonomy" id="1478153"/>
    <lineage>
        <taxon>Bacteria</taxon>
        <taxon>Bacillati</taxon>
        <taxon>Actinomycetota</taxon>
        <taxon>Actinomycetes</taxon>
        <taxon>Pseudonocardiales</taxon>
        <taxon>Pseudonocardiaceae</taxon>
        <taxon>Prauserella</taxon>
    </lineage>
</organism>
<gene>
    <name evidence="1" type="ORF">ACFS2C_06500</name>
</gene>
<comment type="caution">
    <text evidence="1">The sequence shown here is derived from an EMBL/GenBank/DDBJ whole genome shotgun (WGS) entry which is preliminary data.</text>
</comment>
<dbReference type="RefSeq" id="WP_377386624.1">
    <property type="nucleotide sequence ID" value="NZ_JBHSAN010000006.1"/>
</dbReference>
<dbReference type="EMBL" id="JBHUOF010000007">
    <property type="protein sequence ID" value="MFD2799038.1"/>
    <property type="molecule type" value="Genomic_DNA"/>
</dbReference>
<reference evidence="2" key="1">
    <citation type="journal article" date="2019" name="Int. J. Syst. Evol. Microbiol.">
        <title>The Global Catalogue of Microorganisms (GCM) 10K type strain sequencing project: providing services to taxonomists for standard genome sequencing and annotation.</title>
        <authorList>
            <consortium name="The Broad Institute Genomics Platform"/>
            <consortium name="The Broad Institute Genome Sequencing Center for Infectious Disease"/>
            <person name="Wu L."/>
            <person name="Ma J."/>
        </authorList>
    </citation>
    <scope>NUCLEOTIDE SEQUENCE [LARGE SCALE GENOMIC DNA]</scope>
    <source>
        <strain evidence="2">IBRC-M 10906</strain>
    </source>
</reference>
<keyword evidence="2" id="KW-1185">Reference proteome</keyword>
<sequence length="126" mass="12773">MPATIGTLLLAVACGSASEQQARSAVGEFLRALGEGRAQAACALLSEQARGDLESAASRPCADALLSVGLPVDPVTAIELWGSEAQARTPADTVFLHEYGDGWRVTGAGCTPQGGDAPYDCEVGGP</sequence>
<evidence type="ECO:0008006" key="3">
    <source>
        <dbReference type="Google" id="ProtNLM"/>
    </source>
</evidence>
<evidence type="ECO:0000313" key="1">
    <source>
        <dbReference type="EMBL" id="MFD2799038.1"/>
    </source>
</evidence>
<evidence type="ECO:0000313" key="2">
    <source>
        <dbReference type="Proteomes" id="UP001597478"/>
    </source>
</evidence>
<dbReference type="Proteomes" id="UP001597478">
    <property type="component" value="Unassembled WGS sequence"/>
</dbReference>
<accession>A0ABW5W574</accession>
<proteinExistence type="predicted"/>
<name>A0ABW5W574_9PSEU</name>
<protein>
    <recommendedName>
        <fullName evidence="3">Lipoprotein</fullName>
    </recommendedName>
</protein>